<comment type="caution">
    <text evidence="6">The sequence shown here is derived from an EMBL/GenBank/DDBJ whole genome shotgun (WGS) entry which is preliminary data.</text>
</comment>
<feature type="compositionally biased region" description="Polar residues" evidence="4">
    <location>
        <begin position="95"/>
        <end position="110"/>
    </location>
</feature>
<evidence type="ECO:0000259" key="5">
    <source>
        <dbReference type="PROSITE" id="PS50172"/>
    </source>
</evidence>
<feature type="compositionally biased region" description="Basic residues" evidence="4">
    <location>
        <begin position="1048"/>
        <end position="1058"/>
    </location>
</feature>
<dbReference type="Pfam" id="PF18428">
    <property type="entry name" value="BRCT_3"/>
    <property type="match status" value="1"/>
</dbReference>
<dbReference type="GO" id="GO:0000077">
    <property type="term" value="P:DNA damage checkpoint signaling"/>
    <property type="evidence" value="ECO:0007669"/>
    <property type="project" value="TreeGrafter"/>
</dbReference>
<dbReference type="CDD" id="cd17724">
    <property type="entry name" value="BRCT_p53bp1_rpt2"/>
    <property type="match status" value="1"/>
</dbReference>
<feature type="compositionally biased region" description="Low complexity" evidence="4">
    <location>
        <begin position="1283"/>
        <end position="1307"/>
    </location>
</feature>
<feature type="compositionally biased region" description="Polar residues" evidence="4">
    <location>
        <begin position="1573"/>
        <end position="1585"/>
    </location>
</feature>
<feature type="compositionally biased region" description="Low complexity" evidence="4">
    <location>
        <begin position="1745"/>
        <end position="1763"/>
    </location>
</feature>
<dbReference type="CDD" id="cd17745">
    <property type="entry name" value="BRCT_p53bp1_rpt1"/>
    <property type="match status" value="1"/>
</dbReference>
<feature type="compositionally biased region" description="Basic and acidic residues" evidence="4">
    <location>
        <begin position="944"/>
        <end position="954"/>
    </location>
</feature>
<feature type="compositionally biased region" description="Acidic residues" evidence="4">
    <location>
        <begin position="142"/>
        <end position="153"/>
    </location>
</feature>
<dbReference type="PANTHER" id="PTHR15321:SF3">
    <property type="entry name" value="TP53-BINDING PROTEIN 1"/>
    <property type="match status" value="1"/>
</dbReference>
<feature type="compositionally biased region" description="Polar residues" evidence="4">
    <location>
        <begin position="252"/>
        <end position="265"/>
    </location>
</feature>
<dbReference type="InterPro" id="IPR015125">
    <property type="entry name" value="53-BP1_Tudor"/>
</dbReference>
<dbReference type="Gene3D" id="2.30.30.140">
    <property type="match status" value="1"/>
</dbReference>
<feature type="compositionally biased region" description="Basic and acidic residues" evidence="4">
    <location>
        <begin position="1084"/>
        <end position="1103"/>
    </location>
</feature>
<feature type="compositionally biased region" description="Basic and acidic residues" evidence="4">
    <location>
        <begin position="1124"/>
        <end position="1141"/>
    </location>
</feature>
<feature type="compositionally biased region" description="Low complexity" evidence="4">
    <location>
        <begin position="1245"/>
        <end position="1274"/>
    </location>
</feature>
<evidence type="ECO:0000256" key="2">
    <source>
        <dbReference type="ARBA" id="ARBA00022763"/>
    </source>
</evidence>
<feature type="compositionally biased region" description="Low complexity" evidence="4">
    <location>
        <begin position="1011"/>
        <end position="1044"/>
    </location>
</feature>
<feature type="compositionally biased region" description="Basic and acidic residues" evidence="4">
    <location>
        <begin position="1389"/>
        <end position="1399"/>
    </location>
</feature>
<dbReference type="InterPro" id="IPR001357">
    <property type="entry name" value="BRCT_dom"/>
</dbReference>
<keyword evidence="3" id="KW-0539">Nucleus</keyword>
<organism evidence="6 7">
    <name type="scientific">Owenia fusiformis</name>
    <name type="common">Polychaete worm</name>
    <dbReference type="NCBI Taxonomy" id="6347"/>
    <lineage>
        <taxon>Eukaryota</taxon>
        <taxon>Metazoa</taxon>
        <taxon>Spiralia</taxon>
        <taxon>Lophotrochozoa</taxon>
        <taxon>Annelida</taxon>
        <taxon>Polychaeta</taxon>
        <taxon>Sedentaria</taxon>
        <taxon>Canalipalpata</taxon>
        <taxon>Sabellida</taxon>
        <taxon>Oweniida</taxon>
        <taxon>Oweniidae</taxon>
        <taxon>Owenia</taxon>
    </lineage>
</organism>
<name>A0A8S4PSV3_OWEFU</name>
<feature type="compositionally biased region" description="Polar residues" evidence="4">
    <location>
        <begin position="832"/>
        <end position="841"/>
    </location>
</feature>
<feature type="compositionally biased region" description="Basic and acidic residues" evidence="4">
    <location>
        <begin position="867"/>
        <end position="902"/>
    </location>
</feature>
<feature type="compositionally biased region" description="Polar residues" evidence="4">
    <location>
        <begin position="1480"/>
        <end position="1489"/>
    </location>
</feature>
<reference evidence="6" key="1">
    <citation type="submission" date="2022-03" db="EMBL/GenBank/DDBJ databases">
        <authorList>
            <person name="Martin C."/>
        </authorList>
    </citation>
    <scope>NUCLEOTIDE SEQUENCE</scope>
</reference>
<feature type="compositionally biased region" description="Low complexity" evidence="4">
    <location>
        <begin position="426"/>
        <end position="436"/>
    </location>
</feature>
<feature type="compositionally biased region" description="Polar residues" evidence="4">
    <location>
        <begin position="1374"/>
        <end position="1383"/>
    </location>
</feature>
<protein>
    <recommendedName>
        <fullName evidence="5">BRCT domain-containing protein</fullName>
    </recommendedName>
</protein>
<feature type="compositionally biased region" description="Low complexity" evidence="4">
    <location>
        <begin position="266"/>
        <end position="279"/>
    </location>
</feature>
<feature type="compositionally biased region" description="Basic and acidic residues" evidence="4">
    <location>
        <begin position="675"/>
        <end position="717"/>
    </location>
</feature>
<dbReference type="CDD" id="cd20383">
    <property type="entry name" value="Tudor_53BP1"/>
    <property type="match status" value="1"/>
</dbReference>
<feature type="compositionally biased region" description="Low complexity" evidence="4">
    <location>
        <begin position="1542"/>
        <end position="1555"/>
    </location>
</feature>
<dbReference type="Gene3D" id="2.30.30.30">
    <property type="match status" value="1"/>
</dbReference>
<feature type="compositionally biased region" description="Polar residues" evidence="4">
    <location>
        <begin position="520"/>
        <end position="529"/>
    </location>
</feature>
<keyword evidence="2" id="KW-0227">DNA damage</keyword>
<dbReference type="FunFam" id="3.40.50.10190:FF:000005">
    <property type="entry name" value="Tumor suppressor p53-binding protein 1"/>
    <property type="match status" value="1"/>
</dbReference>
<feature type="compositionally biased region" description="Basic and acidic residues" evidence="4">
    <location>
        <begin position="1361"/>
        <end position="1373"/>
    </location>
</feature>
<feature type="compositionally biased region" description="Basic and acidic residues" evidence="4">
    <location>
        <begin position="1062"/>
        <end position="1074"/>
    </location>
</feature>
<gene>
    <name evidence="6" type="ORF">OFUS_LOCUS21445</name>
</gene>
<feature type="compositionally biased region" description="Basic and acidic residues" evidence="4">
    <location>
        <begin position="461"/>
        <end position="476"/>
    </location>
</feature>
<dbReference type="SMART" id="SM00333">
    <property type="entry name" value="TUDOR"/>
    <property type="match status" value="1"/>
</dbReference>
<dbReference type="Pfam" id="PF09038">
    <property type="entry name" value="53-BP1_Tudor"/>
    <property type="match status" value="1"/>
</dbReference>
<dbReference type="InterPro" id="IPR036420">
    <property type="entry name" value="BRCT_dom_sf"/>
</dbReference>
<sequence length="2128" mass="230490">MDLNLEDFSEGRPACFIVQSSQSQDLQLDIHQDLYKHITLKEETTQDSQVGSKVESQDLNSRSKMPPHTIDGAVVAAGKGGKKSGKGRATKGENKTSSTGNRGRTNQPTTSQSGASGREGQEGGSGGGGDPPQEPPKPPNDSPEEEEKEETPPSEDTPPSSEDSKKSLPELVPPEKAGKRELSARGETTGSSTAVSGEQKTDPGPDLHVIQTASSESESAGISDALTAVVSDTDHRGQDITKRSSHEGEGYSHTQDASSPSPGDVTTSPLSSFTSSSSSEKASPRKRTLPRIRSMGSADQMEYKDKHGSSQGSGYISSMNRSHETSNNTSSSSSRGPKSTDTSGEKHLDTSTETNPCDDAVLGGQHRGLSQPDPFTASQTDDLVTSTPAEHIGSLQFSQEAMLVPETCTDSDNGDFLPPSPEAYGPTPIIIPSSPTQGDDLEKTEILHEHDDTAEDEPIEEEHTKTPSVVSERKTSSDSSGETLKNEKWYARQRRKKPQISTETIESDTTRDSTSRPTSNQFQEWQSVASFDLDNASLPPSSIPRQSTSVSSQKSPPPQLNIGPIEHSKDSSKSTKQTSLQSKTLKSRVEPTSQPVGKKTSDEQEYTDSVIVLDSETVEPSQGDDFLLRLSPSQSQSTQFFIGRGKNSDDGDIEEKKVDDGVIHSNDGSPNNDVQHCEKDNRNVKDTQKAQSKDIQDVELRTDSHKGELTDIEKQKNPVDSGESLGRTKHSETTSVAVERSKPQVAPSLTIDMIESQSQDPQPVGPEMFNIDIPEVAPERLEGDISSTPKDVTREPDVTMDAIDKATDVATKTAGVALTTKPGRVRGKRKANTNTSDSNDPFGTMPQPKKTRAKKAQPEEPIGVEPGDNKNPKSKADSEDEKSKENICELDRSNDNAPKDGEEFITLDIPSAEEANSKSAPVSVQNVDRNIILNNNDQTPADPQSDKFDNKATEYIESVDTTTAGKQEDGTTKPTRAIRRGRPTKNVTSSGKKDTRKLKLGKSRSTKRALSKSSSDSDLESTISKSESTSSKSQKSASKSQRSTPKLQRSKSRTRKLQKNPNGKDDSKSVKNKSDSVNFTSIKDIADESAEKGADNAAVDKDSQATQSYDIQEDPYEFHGTQSQKEKQSHDQLHTTGEAKKTSTMQVERSDTVLLPNVGGPPSKASTSYKGQPPSAATSKTLETKKSDEKDLSKEIASVEEYEEVLIITKTTHRLVTKTTFKDGSEKKVVQEKKKTRVETVERLSPPSSVEPSPSRTTASLSSGDLGDISSFSSHQSMGRSISSGAMSLSKTTSSSSMGGSKSSNNSPEGLARQTSLEKGKTLQRSPPGGVQGQVDKPVAMETQPSVQIIENLKTPSPSRPGDRSEQRDEAVRQSESLFSSPSLGEHQITSEKSGRSSGEKSVQSLHSINPSESLFTSPELEKTVSISDDALFMKPKDSHVLKRRSSSGSRRSTTSTTSSSTDPNMTLKNLTQPDPPPRLNTSTSSSDYSLPGGFSTKVPEGEYSLPMQAVTPTGLTAAPEAYLTEDTPKSKRGRPPKRKASGSQSSSDTPQSARSTRKKQKPDYQDVEVGAQSDQQLTDTQPMKDTSGELKTSPEVPLQGDPATISALLGDTTLGDTSKSILQQEGETLHTGTRVMAKWSDGNYYPGRIVCLEKFGRYSVLFDDTTERTVKLDDMIVREVLCRGTSVMAQSEDDYWDSGIITDHIREKDDVIYIIELDIGGIIKRYKRCDVMLSKDQAANLADTSISTGSSSSSAASSTSISLDNLVDGPRRRAKPDLSSPAPVTRGSSKKKAPPGEELSVSGRKRLLADVEPRATSTPTPNKKKDLTTPGGASAAPSPLKGKSHLFSPALRKSPRKAVKQALFIEQTKGPIPEAGCDIFSGCVFLLTHVVRSEDQKRAERKLHTQRLDTSTTDDSAEEETDQPPFDKEHLTKQIQAGGGTVLHKFNISKLQKGNCYLISDMYQRTMKFLHCLAAGIPCVSHVWIRDCCIMKKRQDFKSYMLPAGVSLENNRIIEWSERGNSDLTGMQIKLASNNQLFKESWAPILVTSGAYLVQKLPSSGSSTPDGTAQFDVVVADESCPASALKKAKDREIPIVSSEWIIQCLINGRRMPYDAHPKFQHDYTDAT</sequence>
<feature type="region of interest" description="Disordered" evidence="4">
    <location>
        <begin position="1745"/>
        <end position="1854"/>
    </location>
</feature>
<dbReference type="GO" id="GO:0042393">
    <property type="term" value="F:histone binding"/>
    <property type="evidence" value="ECO:0007669"/>
    <property type="project" value="TreeGrafter"/>
</dbReference>
<feature type="compositionally biased region" description="Low complexity" evidence="4">
    <location>
        <begin position="325"/>
        <end position="342"/>
    </location>
</feature>
<feature type="compositionally biased region" description="Polar residues" evidence="4">
    <location>
        <begin position="631"/>
        <end position="640"/>
    </location>
</feature>
<feature type="compositionally biased region" description="Basic and acidic residues" evidence="4">
    <location>
        <begin position="646"/>
        <end position="662"/>
    </location>
</feature>
<feature type="compositionally biased region" description="Low complexity" evidence="4">
    <location>
        <begin position="1447"/>
        <end position="1462"/>
    </location>
</feature>
<feature type="compositionally biased region" description="Polar residues" evidence="4">
    <location>
        <begin position="1463"/>
        <end position="1473"/>
    </location>
</feature>
<feature type="compositionally biased region" description="Polar residues" evidence="4">
    <location>
        <begin position="309"/>
        <end position="320"/>
    </location>
</feature>
<dbReference type="InterPro" id="IPR014722">
    <property type="entry name" value="Rib_uL2_dom2"/>
</dbReference>
<feature type="compositionally biased region" description="Basic and acidic residues" evidence="4">
    <location>
        <begin position="791"/>
        <end position="807"/>
    </location>
</feature>
<feature type="compositionally biased region" description="Basic residues" evidence="4">
    <location>
        <begin position="994"/>
        <end position="1010"/>
    </location>
</feature>
<dbReference type="Proteomes" id="UP000749559">
    <property type="component" value="Unassembled WGS sequence"/>
</dbReference>
<evidence type="ECO:0000313" key="6">
    <source>
        <dbReference type="EMBL" id="CAH1797108.1"/>
    </source>
</evidence>
<feature type="compositionally biased region" description="Polar residues" evidence="4">
    <location>
        <begin position="538"/>
        <end position="554"/>
    </location>
</feature>
<feature type="region of interest" description="Disordered" evidence="4">
    <location>
        <begin position="1897"/>
        <end position="1926"/>
    </location>
</feature>
<dbReference type="SMART" id="SM00292">
    <property type="entry name" value="BRCT"/>
    <property type="match status" value="2"/>
</dbReference>
<proteinExistence type="predicted"/>
<keyword evidence="7" id="KW-1185">Reference proteome</keyword>
<dbReference type="SUPFAM" id="SSF63748">
    <property type="entry name" value="Tudor/PWWP/MBT"/>
    <property type="match status" value="1"/>
</dbReference>
<feature type="compositionally biased region" description="Basic and acidic residues" evidence="4">
    <location>
        <begin position="232"/>
        <end position="250"/>
    </location>
</feature>
<feature type="compositionally biased region" description="Polar residues" evidence="4">
    <location>
        <begin position="917"/>
        <end position="942"/>
    </location>
</feature>
<feature type="compositionally biased region" description="Polar residues" evidence="4">
    <location>
        <begin position="1343"/>
        <end position="1357"/>
    </location>
</feature>
<feature type="compositionally biased region" description="Basic and acidic residues" evidence="4">
    <location>
        <begin position="1220"/>
        <end position="1242"/>
    </location>
</feature>
<feature type="compositionally biased region" description="Basic and acidic residues" evidence="4">
    <location>
        <begin position="1897"/>
        <end position="1908"/>
    </location>
</feature>
<feature type="compositionally biased region" description="Basic residues" evidence="4">
    <location>
        <begin position="1531"/>
        <end position="1541"/>
    </location>
</feature>
<feature type="compositionally biased region" description="Low complexity" evidence="4">
    <location>
        <begin position="574"/>
        <end position="584"/>
    </location>
</feature>
<feature type="compositionally biased region" description="Polar residues" evidence="4">
    <location>
        <begin position="1164"/>
        <end position="1181"/>
    </location>
</feature>
<feature type="region of interest" description="Disordered" evidence="4">
    <location>
        <begin position="41"/>
        <end position="1198"/>
    </location>
</feature>
<feature type="compositionally biased region" description="Polar residues" evidence="4">
    <location>
        <begin position="211"/>
        <end position="220"/>
    </location>
</feature>
<feature type="domain" description="BRCT" evidence="5">
    <location>
        <begin position="1876"/>
        <end position="2003"/>
    </location>
</feature>
<dbReference type="InterPro" id="IPR002999">
    <property type="entry name" value="Tudor"/>
</dbReference>
<feature type="compositionally biased region" description="Pro residues" evidence="4">
    <location>
        <begin position="132"/>
        <end position="141"/>
    </location>
</feature>
<feature type="region of interest" description="Disordered" evidence="4">
    <location>
        <begin position="1213"/>
        <end position="1604"/>
    </location>
</feature>
<evidence type="ECO:0000256" key="3">
    <source>
        <dbReference type="ARBA" id="ARBA00023242"/>
    </source>
</evidence>
<dbReference type="GO" id="GO:0005634">
    <property type="term" value="C:nucleus"/>
    <property type="evidence" value="ECO:0007669"/>
    <property type="project" value="UniProtKB-SubCell"/>
</dbReference>
<evidence type="ECO:0000313" key="7">
    <source>
        <dbReference type="Proteomes" id="UP000749559"/>
    </source>
</evidence>
<dbReference type="InterPro" id="IPR047249">
    <property type="entry name" value="BRCT_p53bp1-like_rpt1"/>
</dbReference>
<dbReference type="InterPro" id="IPR047250">
    <property type="entry name" value="BRCT_p53bp1-like_rpt2"/>
</dbReference>
<dbReference type="GO" id="GO:0045944">
    <property type="term" value="P:positive regulation of transcription by RNA polymerase II"/>
    <property type="evidence" value="ECO:0007669"/>
    <property type="project" value="TreeGrafter"/>
</dbReference>
<feature type="domain" description="BRCT" evidence="5">
    <location>
        <begin position="2020"/>
        <end position="2119"/>
    </location>
</feature>
<evidence type="ECO:0000256" key="4">
    <source>
        <dbReference type="SAM" id="MobiDB-lite"/>
    </source>
</evidence>
<feature type="compositionally biased region" description="Polar residues" evidence="4">
    <location>
        <begin position="186"/>
        <end position="198"/>
    </location>
</feature>
<dbReference type="EMBL" id="CAIIXF020000010">
    <property type="protein sequence ID" value="CAH1797108.1"/>
    <property type="molecule type" value="Genomic_DNA"/>
</dbReference>
<feature type="compositionally biased region" description="Basic residues" evidence="4">
    <location>
        <begin position="80"/>
        <end position="89"/>
    </location>
</feature>
<feature type="compositionally biased region" description="Polar residues" evidence="4">
    <location>
        <begin position="376"/>
        <end position="388"/>
    </location>
</feature>
<evidence type="ECO:0000256" key="1">
    <source>
        <dbReference type="ARBA" id="ARBA00004123"/>
    </source>
</evidence>
<feature type="compositionally biased region" description="Polar residues" evidence="4">
    <location>
        <begin position="1403"/>
        <end position="1417"/>
    </location>
</feature>
<feature type="compositionally biased region" description="Basic and acidic residues" evidence="4">
    <location>
        <begin position="440"/>
        <end position="451"/>
    </location>
</feature>
<dbReference type="Gene3D" id="3.40.50.10190">
    <property type="entry name" value="BRCT domain"/>
    <property type="match status" value="2"/>
</dbReference>
<dbReference type="PANTHER" id="PTHR15321">
    <property type="entry name" value="TUMOR SUPPRESSOR P53-BINDING PROTEIN 1"/>
    <property type="match status" value="1"/>
</dbReference>
<dbReference type="OrthoDB" id="129353at2759"/>
<dbReference type="PROSITE" id="PS50172">
    <property type="entry name" value="BRCT"/>
    <property type="match status" value="2"/>
</dbReference>
<dbReference type="SUPFAM" id="SSF52113">
    <property type="entry name" value="BRCT domain"/>
    <property type="match status" value="2"/>
</dbReference>
<dbReference type="InterPro" id="IPR047252">
    <property type="entry name" value="TP53BP1-like"/>
</dbReference>
<feature type="compositionally biased region" description="Basic and acidic residues" evidence="4">
    <location>
        <begin position="1182"/>
        <end position="1194"/>
    </location>
</feature>
<comment type="subcellular location">
    <subcellularLocation>
        <location evidence="1">Nucleus</location>
    </subcellularLocation>
</comment>
<accession>A0A8S4PSV3</accession>